<dbReference type="GO" id="GO:0006098">
    <property type="term" value="P:pentose-phosphate shunt"/>
    <property type="evidence" value="ECO:0007669"/>
    <property type="project" value="InterPro"/>
</dbReference>
<dbReference type="AlphaFoldDB" id="A0A3D5J3G1"/>
<accession>A0A3D5J3G1</accession>
<dbReference type="InterPro" id="IPR008927">
    <property type="entry name" value="6-PGluconate_DH-like_C_sf"/>
</dbReference>
<organism evidence="2 3">
    <name type="scientific">Zunongwangia profunda</name>
    <dbReference type="NCBI Taxonomy" id="398743"/>
    <lineage>
        <taxon>Bacteria</taxon>
        <taxon>Pseudomonadati</taxon>
        <taxon>Bacteroidota</taxon>
        <taxon>Flavobacteriia</taxon>
        <taxon>Flavobacteriales</taxon>
        <taxon>Flavobacteriaceae</taxon>
        <taxon>Zunongwangia</taxon>
    </lineage>
</organism>
<dbReference type="GO" id="GO:0004616">
    <property type="term" value="F:phosphogluconate dehydrogenase (decarboxylating) activity"/>
    <property type="evidence" value="ECO:0007669"/>
    <property type="project" value="InterPro"/>
</dbReference>
<dbReference type="Gene3D" id="1.10.1040.10">
    <property type="entry name" value="N-(1-d-carboxylethyl)-l-norvaline Dehydrogenase, domain 2"/>
    <property type="match status" value="1"/>
</dbReference>
<gene>
    <name evidence="2" type="ORF">DGQ38_12705</name>
</gene>
<dbReference type="SUPFAM" id="SSF48179">
    <property type="entry name" value="6-phosphogluconate dehydrogenase C-terminal domain-like"/>
    <property type="match status" value="1"/>
</dbReference>
<sequence>MVHNGIEFGMLQAIDEDTDLLSQFREKLDIQGILDTWNHVPVIRSWLIELLGRFYRGTGRLCVNTRLMVV</sequence>
<protein>
    <recommendedName>
        <fullName evidence="1">6-phosphogluconate dehydrogenase C-terminal domain-containing protein</fullName>
    </recommendedName>
</protein>
<evidence type="ECO:0000313" key="2">
    <source>
        <dbReference type="EMBL" id="HCV81900.1"/>
    </source>
</evidence>
<evidence type="ECO:0000259" key="1">
    <source>
        <dbReference type="Pfam" id="PF00393"/>
    </source>
</evidence>
<comment type="caution">
    <text evidence="2">The sequence shown here is derived from an EMBL/GenBank/DDBJ whole genome shotgun (WGS) entry which is preliminary data.</text>
</comment>
<feature type="domain" description="6-phosphogluconate dehydrogenase C-terminal" evidence="1">
    <location>
        <begin position="1"/>
        <end position="50"/>
    </location>
</feature>
<dbReference type="EMBL" id="DPMF01000292">
    <property type="protein sequence ID" value="HCV81900.1"/>
    <property type="molecule type" value="Genomic_DNA"/>
</dbReference>
<proteinExistence type="predicted"/>
<dbReference type="InterPro" id="IPR006114">
    <property type="entry name" value="6PGDH_C"/>
</dbReference>
<name>A0A3D5J3G1_9FLAO</name>
<reference evidence="2 3" key="1">
    <citation type="journal article" date="2018" name="Nat. Biotechnol.">
        <title>A standardized bacterial taxonomy based on genome phylogeny substantially revises the tree of life.</title>
        <authorList>
            <person name="Parks D.H."/>
            <person name="Chuvochina M."/>
            <person name="Waite D.W."/>
            <person name="Rinke C."/>
            <person name="Skarshewski A."/>
            <person name="Chaumeil P.A."/>
            <person name="Hugenholtz P."/>
        </authorList>
    </citation>
    <scope>NUCLEOTIDE SEQUENCE [LARGE SCALE GENOMIC DNA]</scope>
    <source>
        <strain evidence="2">UBA9359</strain>
    </source>
</reference>
<dbReference type="Pfam" id="PF00393">
    <property type="entry name" value="6PGD"/>
    <property type="match status" value="1"/>
</dbReference>
<evidence type="ECO:0000313" key="3">
    <source>
        <dbReference type="Proteomes" id="UP000264330"/>
    </source>
</evidence>
<dbReference type="Proteomes" id="UP000264330">
    <property type="component" value="Unassembled WGS sequence"/>
</dbReference>
<dbReference type="InterPro" id="IPR013328">
    <property type="entry name" value="6PGD_dom2"/>
</dbReference>